<dbReference type="PANTHER" id="PTHR13878">
    <property type="entry name" value="GULONOLACTONE OXIDASE"/>
    <property type="match status" value="1"/>
</dbReference>
<keyword evidence="5" id="KW-1185">Reference proteome</keyword>
<evidence type="ECO:0000313" key="5">
    <source>
        <dbReference type="Proteomes" id="UP000248817"/>
    </source>
</evidence>
<dbReference type="Pfam" id="PF01565">
    <property type="entry name" value="FAD_binding_4"/>
    <property type="match status" value="1"/>
</dbReference>
<reference evidence="4 5" key="1">
    <citation type="submission" date="2018-02" db="EMBL/GenBank/DDBJ databases">
        <title>The genomes of Aspergillus section Nigri reveals drivers in fungal speciation.</title>
        <authorList>
            <consortium name="DOE Joint Genome Institute"/>
            <person name="Vesth T.C."/>
            <person name="Nybo J."/>
            <person name="Theobald S."/>
            <person name="Brandl J."/>
            <person name="Frisvad J.C."/>
            <person name="Nielsen K.F."/>
            <person name="Lyhne E.K."/>
            <person name="Kogle M.E."/>
            <person name="Kuo A."/>
            <person name="Riley R."/>
            <person name="Clum A."/>
            <person name="Nolan M."/>
            <person name="Lipzen A."/>
            <person name="Salamov A."/>
            <person name="Henrissat B."/>
            <person name="Wiebenga A."/>
            <person name="De vries R.P."/>
            <person name="Grigoriev I.V."/>
            <person name="Mortensen U.H."/>
            <person name="Andersen M.R."/>
            <person name="Baker S.E."/>
        </authorList>
    </citation>
    <scope>NUCLEOTIDE SEQUENCE [LARGE SCALE GENOMIC DNA]</scope>
    <source>
        <strain evidence="4 5">CBS 114.80</strain>
    </source>
</reference>
<dbReference type="EMBL" id="KZ825477">
    <property type="protein sequence ID" value="PYI34318.1"/>
    <property type="molecule type" value="Genomic_DNA"/>
</dbReference>
<evidence type="ECO:0000256" key="1">
    <source>
        <dbReference type="ARBA" id="ARBA00005466"/>
    </source>
</evidence>
<dbReference type="Gene3D" id="3.30.465.10">
    <property type="match status" value="1"/>
</dbReference>
<dbReference type="AlphaFoldDB" id="A0A2V5IC11"/>
<dbReference type="GO" id="GO:0050660">
    <property type="term" value="F:flavin adenine dinucleotide binding"/>
    <property type="evidence" value="ECO:0007669"/>
    <property type="project" value="InterPro"/>
</dbReference>
<dbReference type="InterPro" id="IPR036318">
    <property type="entry name" value="FAD-bd_PCMH-like_sf"/>
</dbReference>
<evidence type="ECO:0000313" key="4">
    <source>
        <dbReference type="EMBL" id="PYI34318.1"/>
    </source>
</evidence>
<comment type="similarity">
    <text evidence="1">Belongs to the oxygen-dependent FAD-linked oxidoreductase family.</text>
</comment>
<evidence type="ECO:0000256" key="2">
    <source>
        <dbReference type="ARBA" id="ARBA00023002"/>
    </source>
</evidence>
<dbReference type="InterPro" id="IPR050432">
    <property type="entry name" value="FAD-linked_Oxidoreductases_BP"/>
</dbReference>
<name>A0A2V5IC11_9EURO</name>
<organism evidence="4 5">
    <name type="scientific">Aspergillus indologenus CBS 114.80</name>
    <dbReference type="NCBI Taxonomy" id="1450541"/>
    <lineage>
        <taxon>Eukaryota</taxon>
        <taxon>Fungi</taxon>
        <taxon>Dikarya</taxon>
        <taxon>Ascomycota</taxon>
        <taxon>Pezizomycotina</taxon>
        <taxon>Eurotiomycetes</taxon>
        <taxon>Eurotiomycetidae</taxon>
        <taxon>Eurotiales</taxon>
        <taxon>Aspergillaceae</taxon>
        <taxon>Aspergillus</taxon>
        <taxon>Aspergillus subgen. Circumdati</taxon>
    </lineage>
</organism>
<dbReference type="InterPro" id="IPR016169">
    <property type="entry name" value="FAD-bd_PCMH_sub2"/>
</dbReference>
<evidence type="ECO:0000259" key="3">
    <source>
        <dbReference type="Pfam" id="PF01565"/>
    </source>
</evidence>
<sequence length="261" mass="28130">MARRSYTGLLITLAIIPLAVWLRTGRLQSPFTFSPSPSPSSSSLCRCFPGDACWPSPEEWSALNDSLSGNLLTIDPIGSVCHTNTASYDNEKCATLQKQWSKPSTHYDTPSSPMAAWWTNSSCSPFSGPDSPCTIGPLARYAANVTLIADVQHVLRFVQAKNIRLVIRNTGHDYMGKSTGAGALALWTHHLKSIETVSNYTSRSYTGPAMRIGAGVQGFEAQNAAHKAGYVVVTGHCPDIGIAGGYTQGGGHGVEYTWEYR</sequence>
<dbReference type="Proteomes" id="UP000248817">
    <property type="component" value="Unassembled WGS sequence"/>
</dbReference>
<feature type="domain" description="FAD linked oxidase N-terminal" evidence="3">
    <location>
        <begin position="145"/>
        <end position="254"/>
    </location>
</feature>
<gene>
    <name evidence="4" type="ORF">BP00DRAFT_443910</name>
</gene>
<dbReference type="GO" id="GO:0016491">
    <property type="term" value="F:oxidoreductase activity"/>
    <property type="evidence" value="ECO:0007669"/>
    <property type="project" value="UniProtKB-KW"/>
</dbReference>
<dbReference type="SUPFAM" id="SSF56176">
    <property type="entry name" value="FAD-binding/transporter-associated domain-like"/>
    <property type="match status" value="1"/>
</dbReference>
<dbReference type="InterPro" id="IPR006094">
    <property type="entry name" value="Oxid_FAD_bind_N"/>
</dbReference>
<dbReference type="PANTHER" id="PTHR13878:SF91">
    <property type="entry name" value="FAD BINDING DOMAIN PROTEIN (AFU_ORTHOLOGUE AFUA_6G12070)-RELATED"/>
    <property type="match status" value="1"/>
</dbReference>
<keyword evidence="2" id="KW-0560">Oxidoreductase</keyword>
<proteinExistence type="inferred from homology"/>
<protein>
    <submittedName>
        <fullName evidence="4">FAD-binding domain-containing protein</fullName>
    </submittedName>
</protein>
<accession>A0A2V5IC11</accession>